<sequence>MVFIKTGGTKMKSTTIDLAGQNVHYYEWGKSGKPVLVLLHGLANSADCFRELVSYLKEEYHVFAFDNSGHGRTGAFRI</sequence>
<keyword evidence="2" id="KW-0378">Hydrolase</keyword>
<dbReference type="AlphaFoldDB" id="A0A5R9F9J4"/>
<accession>A0A5R9F9J4</accession>
<protein>
    <submittedName>
        <fullName evidence="2">Alpha/beta fold hydrolase</fullName>
    </submittedName>
</protein>
<evidence type="ECO:0000313" key="2">
    <source>
        <dbReference type="EMBL" id="TLS37224.1"/>
    </source>
</evidence>
<dbReference type="Proteomes" id="UP000308230">
    <property type="component" value="Unassembled WGS sequence"/>
</dbReference>
<gene>
    <name evidence="2" type="ORF">FCL54_11915</name>
</gene>
<feature type="domain" description="AB hydrolase-1" evidence="1">
    <location>
        <begin position="34"/>
        <end position="73"/>
    </location>
</feature>
<comment type="caution">
    <text evidence="2">The sequence shown here is derived from an EMBL/GenBank/DDBJ whole genome shotgun (WGS) entry which is preliminary data.</text>
</comment>
<name>A0A5R9F9J4_9BACL</name>
<reference evidence="2 3" key="1">
    <citation type="submission" date="2019-04" db="EMBL/GenBank/DDBJ databases">
        <title>Bacillus caeni sp. nov., a bacterium isolated from mangrove sediment.</title>
        <authorList>
            <person name="Huang H."/>
            <person name="Mo K."/>
            <person name="Hu Y."/>
        </authorList>
    </citation>
    <scope>NUCLEOTIDE SEQUENCE [LARGE SCALE GENOMIC DNA]</scope>
    <source>
        <strain evidence="2 3">HB172195</strain>
    </source>
</reference>
<dbReference type="EMBL" id="SWLG01000007">
    <property type="protein sequence ID" value="TLS37224.1"/>
    <property type="molecule type" value="Genomic_DNA"/>
</dbReference>
<dbReference type="OrthoDB" id="9805423at2"/>
<dbReference type="InterPro" id="IPR029058">
    <property type="entry name" value="AB_hydrolase_fold"/>
</dbReference>
<proteinExistence type="predicted"/>
<evidence type="ECO:0000259" key="1">
    <source>
        <dbReference type="Pfam" id="PF00561"/>
    </source>
</evidence>
<dbReference type="GO" id="GO:0016787">
    <property type="term" value="F:hydrolase activity"/>
    <property type="evidence" value="ECO:0007669"/>
    <property type="project" value="UniProtKB-KW"/>
</dbReference>
<organism evidence="2 3">
    <name type="scientific">Exobacillus caeni</name>
    <dbReference type="NCBI Taxonomy" id="2574798"/>
    <lineage>
        <taxon>Bacteria</taxon>
        <taxon>Bacillati</taxon>
        <taxon>Bacillota</taxon>
        <taxon>Bacilli</taxon>
        <taxon>Bacillales</taxon>
        <taxon>Guptibacillaceae</taxon>
        <taxon>Exobacillus</taxon>
    </lineage>
</organism>
<dbReference type="Pfam" id="PF00561">
    <property type="entry name" value="Abhydrolase_1"/>
    <property type="match status" value="1"/>
</dbReference>
<dbReference type="Gene3D" id="3.40.50.1820">
    <property type="entry name" value="alpha/beta hydrolase"/>
    <property type="match status" value="1"/>
</dbReference>
<keyword evidence="3" id="KW-1185">Reference proteome</keyword>
<evidence type="ECO:0000313" key="3">
    <source>
        <dbReference type="Proteomes" id="UP000308230"/>
    </source>
</evidence>
<dbReference type="SUPFAM" id="SSF53474">
    <property type="entry name" value="alpha/beta-Hydrolases"/>
    <property type="match status" value="1"/>
</dbReference>
<dbReference type="InterPro" id="IPR000073">
    <property type="entry name" value="AB_hydrolase_1"/>
</dbReference>